<organism evidence="2 5">
    <name type="scientific">Aspergillus felis</name>
    <dbReference type="NCBI Taxonomy" id="1287682"/>
    <lineage>
        <taxon>Eukaryota</taxon>
        <taxon>Fungi</taxon>
        <taxon>Dikarya</taxon>
        <taxon>Ascomycota</taxon>
        <taxon>Pezizomycotina</taxon>
        <taxon>Eurotiomycetes</taxon>
        <taxon>Eurotiomycetidae</taxon>
        <taxon>Eurotiales</taxon>
        <taxon>Aspergillaceae</taxon>
        <taxon>Aspergillus</taxon>
        <taxon>Aspergillus subgen. Fumigati</taxon>
    </lineage>
</organism>
<evidence type="ECO:0000256" key="1">
    <source>
        <dbReference type="SAM" id="MobiDB-lite"/>
    </source>
</evidence>
<dbReference type="Proteomes" id="UP000641853">
    <property type="component" value="Unassembled WGS sequence"/>
</dbReference>
<dbReference type="AlphaFoldDB" id="A0A8H6QJR7"/>
<protein>
    <submittedName>
        <fullName evidence="2">Uncharacterized protein</fullName>
    </submittedName>
</protein>
<dbReference type="EMBL" id="JACBAE010001021">
    <property type="protein sequence ID" value="KAF7174054.1"/>
    <property type="molecule type" value="Genomic_DNA"/>
</dbReference>
<proteinExistence type="predicted"/>
<feature type="region of interest" description="Disordered" evidence="1">
    <location>
        <begin position="1"/>
        <end position="85"/>
    </location>
</feature>
<evidence type="ECO:0000313" key="4">
    <source>
        <dbReference type="Proteomes" id="UP000641853"/>
    </source>
</evidence>
<reference evidence="2" key="1">
    <citation type="submission" date="2020-06" db="EMBL/GenBank/DDBJ databases">
        <title>Draft genome sequences of strains closely related to Aspergillus parafelis and Aspergillus hiratsukae.</title>
        <authorList>
            <person name="Dos Santos R.A.C."/>
            <person name="Rivero-Menendez O."/>
            <person name="Steenwyk J.L."/>
            <person name="Mead M.E."/>
            <person name="Goldman G.H."/>
            <person name="Alastruey-Izquierdo A."/>
            <person name="Rokas A."/>
        </authorList>
    </citation>
    <scope>NUCLEOTIDE SEQUENCE</scope>
    <source>
        <strain evidence="2">CNM-CM5623</strain>
        <strain evidence="3">CNM-CM7691</strain>
    </source>
</reference>
<dbReference type="EMBL" id="JACBAG010001901">
    <property type="protein sequence ID" value="KAF7177181.1"/>
    <property type="molecule type" value="Genomic_DNA"/>
</dbReference>
<evidence type="ECO:0000313" key="2">
    <source>
        <dbReference type="EMBL" id="KAF7174054.1"/>
    </source>
</evidence>
<dbReference type="OrthoDB" id="10418380at2759"/>
<accession>A0A8H6QJR7</accession>
<keyword evidence="4" id="KW-1185">Reference proteome</keyword>
<sequence>MLLSQHPNQEIPPSHLPASNPNPLPPPRLPRPPLRARRPLDYLLGARGTSRFQPTGRGERNAHEPVCARGALSSRTGDEWDVGGL</sequence>
<name>A0A8H6QJR7_9EURO</name>
<evidence type="ECO:0000313" key="3">
    <source>
        <dbReference type="EMBL" id="KAF7177181.1"/>
    </source>
</evidence>
<dbReference type="Proteomes" id="UP000654922">
    <property type="component" value="Unassembled WGS sequence"/>
</dbReference>
<gene>
    <name evidence="2" type="ORF">CNMCM5623_006350</name>
    <name evidence="3" type="ORF">CNMCM7691_005003</name>
</gene>
<evidence type="ECO:0000313" key="5">
    <source>
        <dbReference type="Proteomes" id="UP000654922"/>
    </source>
</evidence>
<comment type="caution">
    <text evidence="2">The sequence shown here is derived from an EMBL/GenBank/DDBJ whole genome shotgun (WGS) entry which is preliminary data.</text>
</comment>
<feature type="compositionally biased region" description="Pro residues" evidence="1">
    <location>
        <begin position="20"/>
        <end position="33"/>
    </location>
</feature>